<evidence type="ECO:0000313" key="5">
    <source>
        <dbReference type="Proteomes" id="UP000275401"/>
    </source>
</evidence>
<accession>A0A3M8X777</accession>
<dbReference type="GO" id="GO:0015074">
    <property type="term" value="P:DNA integration"/>
    <property type="evidence" value="ECO:0007669"/>
    <property type="project" value="InterPro"/>
</dbReference>
<name>A0A3M8X777_9ACTN</name>
<gene>
    <name evidence="4" type="ORF">EEJ42_01375</name>
</gene>
<proteinExistence type="predicted"/>
<sequence length="182" mass="20288">MRSATARGRVYRRCGCRDQRDKQLGSRCPRLPDEPDHGTWTFAVDLPSPAHRRRTVRRGGFPTQNDASEALRRLVASDGDGFFADPNQTVGDYLTAWLQAKAMTLKPTTMARYHAYVQADLIPALGHIKLDDLGYAHIAAFVRNQFAHGRGPVTVHRILATLSSALGEAVKHHRLDRNPARP</sequence>
<dbReference type="GO" id="GO:0003677">
    <property type="term" value="F:DNA binding"/>
    <property type="evidence" value="ECO:0007669"/>
    <property type="project" value="UniProtKB-UniRule"/>
</dbReference>
<feature type="domain" description="Core-binding (CB)" evidence="3">
    <location>
        <begin position="88"/>
        <end position="170"/>
    </location>
</feature>
<reference evidence="4 5" key="1">
    <citation type="submission" date="2018-11" db="EMBL/GenBank/DDBJ databases">
        <title>The Potential of Streptomyces as Biocontrol Agents against the Tomato grey mould, Botrytis cinerea (Gray mold) Frontiers in Microbiology.</title>
        <authorList>
            <person name="Li D."/>
        </authorList>
    </citation>
    <scope>NUCLEOTIDE SEQUENCE [LARGE SCALE GENOMIC DNA]</scope>
    <source>
        <strain evidence="4 5">NEAU-LD23</strain>
    </source>
</reference>
<dbReference type="InterPro" id="IPR004107">
    <property type="entry name" value="Integrase_SAM-like_N"/>
</dbReference>
<feature type="non-terminal residue" evidence="4">
    <location>
        <position position="182"/>
    </location>
</feature>
<dbReference type="PROSITE" id="PS51900">
    <property type="entry name" value="CB"/>
    <property type="match status" value="1"/>
</dbReference>
<organism evidence="4 5">
    <name type="scientific">Streptomyces botrytidirepellens</name>
    <dbReference type="NCBI Taxonomy" id="2486417"/>
    <lineage>
        <taxon>Bacteria</taxon>
        <taxon>Bacillati</taxon>
        <taxon>Actinomycetota</taxon>
        <taxon>Actinomycetes</taxon>
        <taxon>Kitasatosporales</taxon>
        <taxon>Streptomycetaceae</taxon>
        <taxon>Streptomyces</taxon>
    </lineage>
</organism>
<protein>
    <recommendedName>
        <fullName evidence="3">Core-binding (CB) domain-containing protein</fullName>
    </recommendedName>
</protein>
<dbReference type="SUPFAM" id="SSF56349">
    <property type="entry name" value="DNA breaking-rejoining enzymes"/>
    <property type="match status" value="1"/>
</dbReference>
<dbReference type="InterPro" id="IPR011010">
    <property type="entry name" value="DNA_brk_join_enz"/>
</dbReference>
<keyword evidence="1 2" id="KW-0238">DNA-binding</keyword>
<comment type="caution">
    <text evidence="4">The sequence shown here is derived from an EMBL/GenBank/DDBJ whole genome shotgun (WGS) entry which is preliminary data.</text>
</comment>
<evidence type="ECO:0000313" key="4">
    <source>
        <dbReference type="EMBL" id="RNG38242.1"/>
    </source>
</evidence>
<dbReference type="EMBL" id="RIBZ01000026">
    <property type="protein sequence ID" value="RNG38242.1"/>
    <property type="molecule type" value="Genomic_DNA"/>
</dbReference>
<dbReference type="Gene3D" id="1.10.150.130">
    <property type="match status" value="1"/>
</dbReference>
<dbReference type="InterPro" id="IPR010998">
    <property type="entry name" value="Integrase_recombinase_N"/>
</dbReference>
<keyword evidence="5" id="KW-1185">Reference proteome</keyword>
<dbReference type="InterPro" id="IPR044068">
    <property type="entry name" value="CB"/>
</dbReference>
<dbReference type="Pfam" id="PF14659">
    <property type="entry name" value="Phage_int_SAM_3"/>
    <property type="match status" value="1"/>
</dbReference>
<dbReference type="Proteomes" id="UP000275401">
    <property type="component" value="Unassembled WGS sequence"/>
</dbReference>
<evidence type="ECO:0000259" key="3">
    <source>
        <dbReference type="PROSITE" id="PS51900"/>
    </source>
</evidence>
<evidence type="ECO:0000256" key="1">
    <source>
        <dbReference type="ARBA" id="ARBA00023125"/>
    </source>
</evidence>
<dbReference type="AlphaFoldDB" id="A0A3M8X777"/>
<evidence type="ECO:0000256" key="2">
    <source>
        <dbReference type="PROSITE-ProRule" id="PRU01248"/>
    </source>
</evidence>